<comment type="caution">
    <text evidence="2">The sequence shown here is derived from an EMBL/GenBank/DDBJ whole genome shotgun (WGS) entry which is preliminary data.</text>
</comment>
<dbReference type="InterPro" id="IPR008914">
    <property type="entry name" value="PEBP"/>
</dbReference>
<evidence type="ECO:0000313" key="2">
    <source>
        <dbReference type="EMBL" id="MCG2622525.1"/>
    </source>
</evidence>
<sequence length="148" mass="15700">MPLNIQDLKVTVDEIEPGARIPDRFAADYGNETPKVSVSGVPAGTVELALILHDPDAPLANGFTHWTAYGIAPVDGLVSGEVRLGPNGIGEAAYTGPQPPAGHGTHHYYFWVYALDTKVAGTPSREEFLAAYAGNILEQARLVATFDA</sequence>
<dbReference type="GO" id="GO:0004860">
    <property type="term" value="F:protein kinase inhibitor activity"/>
    <property type="evidence" value="ECO:0007669"/>
    <property type="project" value="UniProtKB-KW"/>
</dbReference>
<evidence type="ECO:0000313" key="3">
    <source>
        <dbReference type="Proteomes" id="UP001165368"/>
    </source>
</evidence>
<name>A0ABS9L779_9MICC</name>
<organism evidence="2 3">
    <name type="scientific">Arthrobacter hankyongi</name>
    <dbReference type="NCBI Taxonomy" id="2904801"/>
    <lineage>
        <taxon>Bacteria</taxon>
        <taxon>Bacillati</taxon>
        <taxon>Actinomycetota</taxon>
        <taxon>Actinomycetes</taxon>
        <taxon>Micrococcales</taxon>
        <taxon>Micrococcaceae</taxon>
        <taxon>Arthrobacter</taxon>
    </lineage>
</organism>
<accession>A0ABS9L779</accession>
<keyword evidence="3" id="KW-1185">Reference proteome</keyword>
<reference evidence="2" key="1">
    <citation type="submission" date="2022-01" db="EMBL/GenBank/DDBJ databases">
        <authorList>
            <person name="Jo J.-H."/>
            <person name="Im W.-T."/>
        </authorList>
    </citation>
    <scope>NUCLEOTIDE SEQUENCE</scope>
    <source>
        <strain evidence="2">I2-34</strain>
    </source>
</reference>
<protein>
    <submittedName>
        <fullName evidence="2">YbhB/YbcL family Raf kinase inhibitor-like protein</fullName>
    </submittedName>
</protein>
<comment type="similarity">
    <text evidence="1">Belongs to the UPF0098 family.</text>
</comment>
<dbReference type="InterPro" id="IPR005247">
    <property type="entry name" value="YbhB_YbcL/LppC-like"/>
</dbReference>
<dbReference type="NCBIfam" id="TIGR00481">
    <property type="entry name" value="YbhB/YbcL family Raf kinase inhibitor-like protein"/>
    <property type="match status" value="1"/>
</dbReference>
<dbReference type="Pfam" id="PF01161">
    <property type="entry name" value="PBP"/>
    <property type="match status" value="1"/>
</dbReference>
<dbReference type="SUPFAM" id="SSF49777">
    <property type="entry name" value="PEBP-like"/>
    <property type="match status" value="1"/>
</dbReference>
<dbReference type="EMBL" id="JAKLTQ010000007">
    <property type="protein sequence ID" value="MCG2622525.1"/>
    <property type="molecule type" value="Genomic_DNA"/>
</dbReference>
<dbReference type="RefSeq" id="WP_237820917.1">
    <property type="nucleotide sequence ID" value="NZ_JAKLTQ010000007.1"/>
</dbReference>
<evidence type="ECO:0000256" key="1">
    <source>
        <dbReference type="ARBA" id="ARBA00007120"/>
    </source>
</evidence>
<dbReference type="PANTHER" id="PTHR30289:SF1">
    <property type="entry name" value="PEBP (PHOSPHATIDYLETHANOLAMINE-BINDING PROTEIN) FAMILY PROTEIN"/>
    <property type="match status" value="1"/>
</dbReference>
<keyword evidence="2" id="KW-0649">Protein kinase inhibitor</keyword>
<dbReference type="InterPro" id="IPR036610">
    <property type="entry name" value="PEBP-like_sf"/>
</dbReference>
<gene>
    <name evidence="2" type="ORF">LVY72_11435</name>
</gene>
<dbReference type="PANTHER" id="PTHR30289">
    <property type="entry name" value="UNCHARACTERIZED PROTEIN YBCL-RELATED"/>
    <property type="match status" value="1"/>
</dbReference>
<proteinExistence type="inferred from homology"/>
<dbReference type="Proteomes" id="UP001165368">
    <property type="component" value="Unassembled WGS sequence"/>
</dbReference>
<dbReference type="CDD" id="cd00865">
    <property type="entry name" value="PEBP_bact_arch"/>
    <property type="match status" value="1"/>
</dbReference>
<dbReference type="Gene3D" id="3.90.280.10">
    <property type="entry name" value="PEBP-like"/>
    <property type="match status" value="1"/>
</dbReference>